<keyword evidence="5" id="KW-0552">Olfaction</keyword>
<evidence type="ECO:0000256" key="8">
    <source>
        <dbReference type="ARBA" id="ARBA00023170"/>
    </source>
</evidence>
<dbReference type="EMBL" id="OV651824">
    <property type="protein sequence ID" value="CAH1102261.1"/>
    <property type="molecule type" value="Genomic_DNA"/>
</dbReference>
<evidence type="ECO:0000313" key="11">
    <source>
        <dbReference type="EMBL" id="CAH1102261.1"/>
    </source>
</evidence>
<dbReference type="Proteomes" id="UP001153636">
    <property type="component" value="Chromosome 12"/>
</dbReference>
<sequence length="338" mass="39335">MDVRQYKTLIFGEFRSFEDDPFYWMIDLATLLYRKKFHKILLAIIVCCFIRFFVLLLQSVHHSIISVEDIESNLVTISSALIALLHYLIFARTTDQVNSLMEQTKKLRIPYNLLNDSLKKEIDRINFNSKSLCCFCTCFILIGSIVAWLNKILNSQITNFIETDNDEDGTLDFIYDVQYQRKVQKKIKYFLLQTAKAKETTKCISSLYKYRGFIILTGSAVLLGIHLLPVISRSTEFDLNVLLVLSSVVVHLTLFFLIGEVGNTLMTEGENIYLNLTQCNWYNWNTSNRKLYISLLLFTQTPQCYIIFGFSDVNRRFMLQVFKIFNCFITCAASLKNK</sequence>
<keyword evidence="12" id="KW-1185">Reference proteome</keyword>
<evidence type="ECO:0000256" key="1">
    <source>
        <dbReference type="ARBA" id="ARBA00004651"/>
    </source>
</evidence>
<protein>
    <recommendedName>
        <fullName evidence="13">Odorant receptor</fullName>
    </recommendedName>
</protein>
<feature type="transmembrane region" description="Helical" evidence="10">
    <location>
        <begin position="72"/>
        <end position="91"/>
    </location>
</feature>
<keyword evidence="3" id="KW-0716">Sensory transduction</keyword>
<keyword evidence="4 10" id="KW-0812">Transmembrane</keyword>
<dbReference type="InterPro" id="IPR004117">
    <property type="entry name" value="7tm6_olfct_rcpt"/>
</dbReference>
<keyword evidence="6 10" id="KW-1133">Transmembrane helix</keyword>
<dbReference type="PANTHER" id="PTHR21137:SF35">
    <property type="entry name" value="ODORANT RECEPTOR 19A-RELATED"/>
    <property type="match status" value="1"/>
</dbReference>
<feature type="transmembrane region" description="Helical" evidence="10">
    <location>
        <begin position="212"/>
        <end position="232"/>
    </location>
</feature>
<evidence type="ECO:0000256" key="6">
    <source>
        <dbReference type="ARBA" id="ARBA00022989"/>
    </source>
</evidence>
<feature type="transmembrane region" description="Helical" evidence="10">
    <location>
        <begin position="132"/>
        <end position="149"/>
    </location>
</feature>
<evidence type="ECO:0000256" key="3">
    <source>
        <dbReference type="ARBA" id="ARBA00022606"/>
    </source>
</evidence>
<feature type="transmembrane region" description="Helical" evidence="10">
    <location>
        <begin position="40"/>
        <end position="60"/>
    </location>
</feature>
<dbReference type="GO" id="GO:0005549">
    <property type="term" value="F:odorant binding"/>
    <property type="evidence" value="ECO:0007669"/>
    <property type="project" value="InterPro"/>
</dbReference>
<feature type="transmembrane region" description="Helical" evidence="10">
    <location>
        <begin position="239"/>
        <end position="258"/>
    </location>
</feature>
<proteinExistence type="predicted"/>
<name>A0A9P0G8X3_9CUCU</name>
<dbReference type="GO" id="GO:0005886">
    <property type="term" value="C:plasma membrane"/>
    <property type="evidence" value="ECO:0007669"/>
    <property type="project" value="UniProtKB-SubCell"/>
</dbReference>
<evidence type="ECO:0000256" key="9">
    <source>
        <dbReference type="ARBA" id="ARBA00023224"/>
    </source>
</evidence>
<dbReference type="AlphaFoldDB" id="A0A9P0G8X3"/>
<evidence type="ECO:0000256" key="2">
    <source>
        <dbReference type="ARBA" id="ARBA00022475"/>
    </source>
</evidence>
<keyword evidence="8" id="KW-0675">Receptor</keyword>
<accession>A0A9P0G8X3</accession>
<evidence type="ECO:0000256" key="7">
    <source>
        <dbReference type="ARBA" id="ARBA00023136"/>
    </source>
</evidence>
<keyword evidence="9" id="KW-0807">Transducer</keyword>
<comment type="subcellular location">
    <subcellularLocation>
        <location evidence="1">Cell membrane</location>
        <topology evidence="1">Multi-pass membrane protein</topology>
    </subcellularLocation>
</comment>
<feature type="transmembrane region" description="Helical" evidence="10">
    <location>
        <begin position="291"/>
        <end position="310"/>
    </location>
</feature>
<reference evidence="11" key="1">
    <citation type="submission" date="2022-01" db="EMBL/GenBank/DDBJ databases">
        <authorList>
            <person name="King R."/>
        </authorList>
    </citation>
    <scope>NUCLEOTIDE SEQUENCE</scope>
</reference>
<keyword evidence="2" id="KW-1003">Cell membrane</keyword>
<evidence type="ECO:0000256" key="4">
    <source>
        <dbReference type="ARBA" id="ARBA00022692"/>
    </source>
</evidence>
<gene>
    <name evidence="11" type="ORF">PSYICH_LOCUS3422</name>
</gene>
<organism evidence="11 12">
    <name type="scientific">Psylliodes chrysocephalus</name>
    <dbReference type="NCBI Taxonomy" id="3402493"/>
    <lineage>
        <taxon>Eukaryota</taxon>
        <taxon>Metazoa</taxon>
        <taxon>Ecdysozoa</taxon>
        <taxon>Arthropoda</taxon>
        <taxon>Hexapoda</taxon>
        <taxon>Insecta</taxon>
        <taxon>Pterygota</taxon>
        <taxon>Neoptera</taxon>
        <taxon>Endopterygota</taxon>
        <taxon>Coleoptera</taxon>
        <taxon>Polyphaga</taxon>
        <taxon>Cucujiformia</taxon>
        <taxon>Chrysomeloidea</taxon>
        <taxon>Chrysomelidae</taxon>
        <taxon>Galerucinae</taxon>
        <taxon>Alticini</taxon>
        <taxon>Psylliodes</taxon>
    </lineage>
</organism>
<keyword evidence="7 10" id="KW-0472">Membrane</keyword>
<dbReference type="GO" id="GO:0004984">
    <property type="term" value="F:olfactory receptor activity"/>
    <property type="evidence" value="ECO:0007669"/>
    <property type="project" value="InterPro"/>
</dbReference>
<dbReference type="GO" id="GO:0007165">
    <property type="term" value="P:signal transduction"/>
    <property type="evidence" value="ECO:0007669"/>
    <property type="project" value="UniProtKB-KW"/>
</dbReference>
<dbReference type="PANTHER" id="PTHR21137">
    <property type="entry name" value="ODORANT RECEPTOR"/>
    <property type="match status" value="1"/>
</dbReference>
<evidence type="ECO:0000313" key="12">
    <source>
        <dbReference type="Proteomes" id="UP001153636"/>
    </source>
</evidence>
<evidence type="ECO:0008006" key="13">
    <source>
        <dbReference type="Google" id="ProtNLM"/>
    </source>
</evidence>
<evidence type="ECO:0000256" key="10">
    <source>
        <dbReference type="SAM" id="Phobius"/>
    </source>
</evidence>
<evidence type="ECO:0000256" key="5">
    <source>
        <dbReference type="ARBA" id="ARBA00022725"/>
    </source>
</evidence>